<dbReference type="Pfam" id="PF00791">
    <property type="entry name" value="ZU5"/>
    <property type="match status" value="1"/>
</dbReference>
<dbReference type="Gene3D" id="1.20.1270.10">
    <property type="match status" value="1"/>
</dbReference>
<feature type="domain" description="PDZ" evidence="8">
    <location>
        <begin position="1229"/>
        <end position="1302"/>
    </location>
</feature>
<evidence type="ECO:0000256" key="6">
    <source>
        <dbReference type="SAM" id="MobiDB-lite"/>
    </source>
</evidence>
<dbReference type="GO" id="GO:0005524">
    <property type="term" value="F:ATP binding"/>
    <property type="evidence" value="ECO:0007669"/>
    <property type="project" value="UniProtKB-KW"/>
</dbReference>
<dbReference type="Gene3D" id="3.40.50.300">
    <property type="entry name" value="P-loop containing nucleotide triphosphate hydrolases"/>
    <property type="match status" value="1"/>
</dbReference>
<keyword evidence="3" id="KW-0547">Nucleotide-binding</keyword>
<dbReference type="InterPro" id="IPR029047">
    <property type="entry name" value="HSP70_peptide-bd_sf"/>
</dbReference>
<evidence type="ECO:0000256" key="1">
    <source>
        <dbReference type="ARBA" id="ARBA00007381"/>
    </source>
</evidence>
<dbReference type="SUPFAM" id="SSF53067">
    <property type="entry name" value="Actin-like ATPase domain"/>
    <property type="match status" value="2"/>
</dbReference>
<dbReference type="Gene3D" id="2.60.220.30">
    <property type="match status" value="1"/>
</dbReference>
<feature type="domain" description="PDZ" evidence="8">
    <location>
        <begin position="995"/>
        <end position="1077"/>
    </location>
</feature>
<dbReference type="InterPro" id="IPR018181">
    <property type="entry name" value="Heat_shock_70_CS"/>
</dbReference>
<dbReference type="FunFam" id="1.20.1270.10:FF:000024">
    <property type="entry name" value="Heat shock protein 70"/>
    <property type="match status" value="1"/>
</dbReference>
<dbReference type="SMART" id="SM00218">
    <property type="entry name" value="ZU5"/>
    <property type="match status" value="1"/>
</dbReference>
<dbReference type="Gene3D" id="3.30.420.40">
    <property type="match status" value="2"/>
</dbReference>
<dbReference type="PROSITE" id="PS00329">
    <property type="entry name" value="HSP70_2"/>
    <property type="match status" value="1"/>
</dbReference>
<dbReference type="InterPro" id="IPR001452">
    <property type="entry name" value="SH3_domain"/>
</dbReference>
<dbReference type="InterPro" id="IPR008144">
    <property type="entry name" value="Guanylate_kin-like_dom"/>
</dbReference>
<feature type="compositionally biased region" description="Low complexity" evidence="6">
    <location>
        <begin position="1799"/>
        <end position="1810"/>
    </location>
</feature>
<dbReference type="GO" id="GO:0150105">
    <property type="term" value="P:protein localization to cell-cell junction"/>
    <property type="evidence" value="ECO:0007669"/>
    <property type="project" value="TreeGrafter"/>
</dbReference>
<reference evidence="10" key="2">
    <citation type="submission" date="2021-08" db="EMBL/GenBank/DDBJ databases">
        <authorList>
            <person name="Eriksson T."/>
        </authorList>
    </citation>
    <scope>NUCLEOTIDE SEQUENCE</scope>
    <source>
        <strain evidence="10">Stoneville</strain>
        <tissue evidence="10">Whole head</tissue>
    </source>
</reference>
<dbReference type="CDD" id="cd10233">
    <property type="entry name" value="ASKHA_NBD_HSP70_HSPA1"/>
    <property type="match status" value="1"/>
</dbReference>
<dbReference type="GO" id="GO:0098609">
    <property type="term" value="P:cell-cell adhesion"/>
    <property type="evidence" value="ECO:0007669"/>
    <property type="project" value="TreeGrafter"/>
</dbReference>
<dbReference type="Gene3D" id="2.30.30.40">
    <property type="entry name" value="SH3 Domains"/>
    <property type="match status" value="1"/>
</dbReference>
<evidence type="ECO:0000313" key="11">
    <source>
        <dbReference type="Proteomes" id="UP000719412"/>
    </source>
</evidence>
<evidence type="ECO:0000256" key="3">
    <source>
        <dbReference type="ARBA" id="ARBA00022741"/>
    </source>
</evidence>
<feature type="domain" description="ZU5" evidence="9">
    <location>
        <begin position="2419"/>
        <end position="2551"/>
    </location>
</feature>
<organism evidence="10 11">
    <name type="scientific">Tenebrio molitor</name>
    <name type="common">Yellow mealworm beetle</name>
    <dbReference type="NCBI Taxonomy" id="7067"/>
    <lineage>
        <taxon>Eukaryota</taxon>
        <taxon>Metazoa</taxon>
        <taxon>Ecdysozoa</taxon>
        <taxon>Arthropoda</taxon>
        <taxon>Hexapoda</taxon>
        <taxon>Insecta</taxon>
        <taxon>Pterygota</taxon>
        <taxon>Neoptera</taxon>
        <taxon>Endopterygota</taxon>
        <taxon>Coleoptera</taxon>
        <taxon>Polyphaga</taxon>
        <taxon>Cucujiformia</taxon>
        <taxon>Tenebrionidae</taxon>
        <taxon>Tenebrio</taxon>
    </lineage>
</organism>
<dbReference type="PROSITE" id="PS50106">
    <property type="entry name" value="PDZ"/>
    <property type="match status" value="3"/>
</dbReference>
<evidence type="ECO:0000313" key="10">
    <source>
        <dbReference type="EMBL" id="KAH0810381.1"/>
    </source>
</evidence>
<dbReference type="InterPro" id="IPR000906">
    <property type="entry name" value="ZU5_dom"/>
</dbReference>
<dbReference type="InterPro" id="IPR036028">
    <property type="entry name" value="SH3-like_dom_sf"/>
</dbReference>
<dbReference type="PROSITE" id="PS51145">
    <property type="entry name" value="ZU5"/>
    <property type="match status" value="1"/>
</dbReference>
<feature type="region of interest" description="Disordered" evidence="6">
    <location>
        <begin position="2348"/>
        <end position="2416"/>
    </location>
</feature>
<dbReference type="FunFam" id="3.30.420.40:FF:000172">
    <property type="entry name" value="Heat shock 70 kDa protein"/>
    <property type="match status" value="1"/>
</dbReference>
<comment type="similarity">
    <text evidence="1">Belongs to the heat shock protein 70 family.</text>
</comment>
<comment type="caution">
    <text evidence="10">The sequence shown here is derived from an EMBL/GenBank/DDBJ whole genome shotgun (WGS) entry which is preliminary data.</text>
</comment>
<keyword evidence="5" id="KW-0346">Stress response</keyword>
<feature type="compositionally biased region" description="Pro residues" evidence="6">
    <location>
        <begin position="2167"/>
        <end position="2184"/>
    </location>
</feature>
<dbReference type="CDD" id="cd06727">
    <property type="entry name" value="PDZ1_ZO1-like"/>
    <property type="match status" value="1"/>
</dbReference>
<dbReference type="SUPFAM" id="SSF50044">
    <property type="entry name" value="SH3-domain"/>
    <property type="match status" value="1"/>
</dbReference>
<dbReference type="PANTHER" id="PTHR13865">
    <property type="entry name" value="TIGHT JUNCTION PROTEIN"/>
    <property type="match status" value="1"/>
</dbReference>
<dbReference type="FunFam" id="3.30.30.30:FF:000001">
    <property type="entry name" value="heat shock 70 kDa protein-like"/>
    <property type="match status" value="1"/>
</dbReference>
<dbReference type="PROSITE" id="PS00297">
    <property type="entry name" value="HSP70_1"/>
    <property type="match status" value="1"/>
</dbReference>
<dbReference type="GO" id="GO:0050839">
    <property type="term" value="F:cell adhesion molecule binding"/>
    <property type="evidence" value="ECO:0007669"/>
    <property type="project" value="TreeGrafter"/>
</dbReference>
<dbReference type="Pfam" id="PF00625">
    <property type="entry name" value="Guanylate_kin"/>
    <property type="match status" value="1"/>
</dbReference>
<dbReference type="InterPro" id="IPR029048">
    <property type="entry name" value="HSP70_C_sf"/>
</dbReference>
<evidence type="ECO:0000256" key="5">
    <source>
        <dbReference type="ARBA" id="ARBA00023016"/>
    </source>
</evidence>
<dbReference type="InterPro" id="IPR013126">
    <property type="entry name" value="Hsp_70_fam"/>
</dbReference>
<dbReference type="GO" id="GO:0006950">
    <property type="term" value="P:response to stress"/>
    <property type="evidence" value="ECO:0007669"/>
    <property type="project" value="UniProtKB-ARBA"/>
</dbReference>
<evidence type="ECO:0000256" key="2">
    <source>
        <dbReference type="ARBA" id="ARBA00022443"/>
    </source>
</evidence>
<keyword evidence="11" id="KW-1185">Reference proteome</keyword>
<dbReference type="Gene3D" id="2.60.34.10">
    <property type="entry name" value="Substrate Binding Domain Of DNAk, Chain A, domain 1"/>
    <property type="match status" value="1"/>
</dbReference>
<dbReference type="GO" id="GO:0045216">
    <property type="term" value="P:cell-cell junction organization"/>
    <property type="evidence" value="ECO:0007669"/>
    <property type="project" value="TreeGrafter"/>
</dbReference>
<feature type="compositionally biased region" description="Low complexity" evidence="6">
    <location>
        <begin position="1966"/>
        <end position="1975"/>
    </location>
</feature>
<dbReference type="Gene3D" id="2.30.42.10">
    <property type="match status" value="3"/>
</dbReference>
<dbReference type="InterPro" id="IPR043129">
    <property type="entry name" value="ATPase_NBD"/>
</dbReference>
<reference evidence="10" key="1">
    <citation type="journal article" date="2020" name="J Insects Food Feed">
        <title>The yellow mealworm (Tenebrio molitor) genome: a resource for the emerging insects as food and feed industry.</title>
        <authorList>
            <person name="Eriksson T."/>
            <person name="Andere A."/>
            <person name="Kelstrup H."/>
            <person name="Emery V."/>
            <person name="Picard C."/>
        </authorList>
    </citation>
    <scope>NUCLEOTIDE SEQUENCE</scope>
    <source>
        <strain evidence="10">Stoneville</strain>
        <tissue evidence="10">Whole head</tissue>
    </source>
</reference>
<dbReference type="FunFam" id="3.30.420.40:FF:000026">
    <property type="entry name" value="Heat shock protein 70"/>
    <property type="match status" value="1"/>
</dbReference>
<gene>
    <name evidence="10" type="ORF">GEV33_012411</name>
</gene>
<dbReference type="FunFam" id="2.30.42.10:FF:000029">
    <property type="entry name" value="tight junction protein ZO-1 isoform X1"/>
    <property type="match status" value="1"/>
</dbReference>
<dbReference type="SMART" id="SM00072">
    <property type="entry name" value="GuKc"/>
    <property type="match status" value="1"/>
</dbReference>
<dbReference type="CDD" id="cd11859">
    <property type="entry name" value="SH3_ZO"/>
    <property type="match status" value="1"/>
</dbReference>
<dbReference type="Pfam" id="PF00595">
    <property type="entry name" value="PDZ"/>
    <property type="match status" value="2"/>
</dbReference>
<dbReference type="GO" id="GO:0140662">
    <property type="term" value="F:ATP-dependent protein folding chaperone"/>
    <property type="evidence" value="ECO:0007669"/>
    <property type="project" value="InterPro"/>
</dbReference>
<feature type="region of interest" description="Disordered" evidence="6">
    <location>
        <begin position="1951"/>
        <end position="2198"/>
    </location>
</feature>
<dbReference type="PANTHER" id="PTHR13865:SF28">
    <property type="entry name" value="POLYCHAETOID, ISOFORM O"/>
    <property type="match status" value="1"/>
</dbReference>
<feature type="compositionally biased region" description="Low complexity" evidence="6">
    <location>
        <begin position="1983"/>
        <end position="1996"/>
    </location>
</feature>
<protein>
    <submittedName>
        <fullName evidence="10">Uncharacterized protein</fullName>
    </submittedName>
</protein>
<dbReference type="PRINTS" id="PR00301">
    <property type="entry name" value="HEATSHOCK70"/>
</dbReference>
<feature type="region of interest" description="Disordered" evidence="6">
    <location>
        <begin position="1883"/>
        <end position="1924"/>
    </location>
</feature>
<feature type="domain" description="Guanylate kinase-like" evidence="7">
    <location>
        <begin position="1496"/>
        <end position="1597"/>
    </location>
</feature>
<feature type="compositionally biased region" description="Polar residues" evidence="6">
    <location>
        <begin position="2115"/>
        <end position="2134"/>
    </location>
</feature>
<dbReference type="FunFam" id="2.60.34.10:FF:000002">
    <property type="entry name" value="Heat shock 70 kDa"/>
    <property type="match status" value="1"/>
</dbReference>
<dbReference type="InterPro" id="IPR001478">
    <property type="entry name" value="PDZ"/>
</dbReference>
<dbReference type="Gene3D" id="3.90.640.10">
    <property type="entry name" value="Actin, Chain A, domain 4"/>
    <property type="match status" value="1"/>
</dbReference>
<feature type="compositionally biased region" description="Basic and acidic residues" evidence="6">
    <location>
        <begin position="2406"/>
        <end position="2416"/>
    </location>
</feature>
<evidence type="ECO:0000259" key="8">
    <source>
        <dbReference type="PROSITE" id="PS50106"/>
    </source>
</evidence>
<dbReference type="Pfam" id="PF00012">
    <property type="entry name" value="HSP70"/>
    <property type="match status" value="1"/>
</dbReference>
<feature type="domain" description="PDZ" evidence="8">
    <location>
        <begin position="879"/>
        <end position="966"/>
    </location>
</feature>
<dbReference type="CDD" id="cd06729">
    <property type="entry name" value="PDZ3_ZO1-like_domain"/>
    <property type="match status" value="1"/>
</dbReference>
<dbReference type="FunFam" id="2.30.42.10:FF:000138">
    <property type="entry name" value="Uncharacterized protein, isoform C"/>
    <property type="match status" value="1"/>
</dbReference>
<dbReference type="SUPFAM" id="SSF100920">
    <property type="entry name" value="Heat shock protein 70kD (HSP70), peptide-binding domain"/>
    <property type="match status" value="1"/>
</dbReference>
<dbReference type="InterPro" id="IPR027417">
    <property type="entry name" value="P-loop_NTPase"/>
</dbReference>
<dbReference type="EMBL" id="JABDTM020027516">
    <property type="protein sequence ID" value="KAH0810381.1"/>
    <property type="molecule type" value="Genomic_DNA"/>
</dbReference>
<dbReference type="GO" id="GO:0005923">
    <property type="term" value="C:bicellular tight junction"/>
    <property type="evidence" value="ECO:0007669"/>
    <property type="project" value="TreeGrafter"/>
</dbReference>
<evidence type="ECO:0000259" key="7">
    <source>
        <dbReference type="PROSITE" id="PS50052"/>
    </source>
</evidence>
<feature type="compositionally biased region" description="Basic and acidic residues" evidence="6">
    <location>
        <begin position="1183"/>
        <end position="1199"/>
    </location>
</feature>
<evidence type="ECO:0000259" key="9">
    <source>
        <dbReference type="PROSITE" id="PS51145"/>
    </source>
</evidence>
<feature type="compositionally biased region" description="Basic and acidic residues" evidence="6">
    <location>
        <begin position="2059"/>
        <end position="2077"/>
    </location>
</feature>
<dbReference type="Proteomes" id="UP000719412">
    <property type="component" value="Unassembled WGS sequence"/>
</dbReference>
<dbReference type="FunFam" id="3.90.640.10:FF:000134">
    <property type="entry name" value="Heat shock cognate 71 kDa protein"/>
    <property type="match status" value="1"/>
</dbReference>
<dbReference type="Pfam" id="PF07653">
    <property type="entry name" value="SH3_2"/>
    <property type="match status" value="1"/>
</dbReference>
<feature type="region of interest" description="Disordered" evidence="6">
    <location>
        <begin position="1771"/>
        <end position="1825"/>
    </location>
</feature>
<feature type="compositionally biased region" description="Basic and acidic residues" evidence="6">
    <location>
        <begin position="2103"/>
        <end position="2113"/>
    </location>
</feature>
<dbReference type="CDD" id="cd06728">
    <property type="entry name" value="PDZ2_ZO1-like_ds"/>
    <property type="match status" value="1"/>
</dbReference>
<dbReference type="GO" id="GO:0005886">
    <property type="term" value="C:plasma membrane"/>
    <property type="evidence" value="ECO:0007669"/>
    <property type="project" value="TreeGrafter"/>
</dbReference>
<name>A0A8J6LF46_TENMO</name>
<dbReference type="NCBIfam" id="NF001413">
    <property type="entry name" value="PRK00290.1"/>
    <property type="match status" value="1"/>
</dbReference>
<sequence length="2551" mass="284389">MGKTPAIGIDLGTTYSCVGVWQQGKVEIIANDQGNRTTPSYVAFTDTERLIGDAAKNQVAMNPSNTVFDAKRLIGRKFDDSKIQQDMKHWPFKVVNDGGKPKIQVEFKGEAKRFAPEEISSMVLRKMKETADAYLGREVKDAVITVPAYFNDSQRQATKDAGMIAGINVLRIINEPTAAALAYGLDKNLRGERNVLIFDLGGGTFDVSILTIDEGSLFEVKSTAGDTHLGGEDFDNRLVNHFAEEFKRKYKKDLTKNPRALRRLRTAAERAKRTLSSSTEASLEIDALFEGIDFYTKISRARFEELNSDLFRGTLDPVEKALNDAKMDKASIHDVVLVGGSTRIPKIQNLLQNYFSGKSLNLSINPDEAVAYGAAVQAAILSGDSSSKIQDVLLVDVTPLSLGIETAGGVMSKIVERNARIPCKQTQTFTTYSDNQPAVSIQVFEGERAMTKDNNLLGTFDLSGIPPAPRGVPKIDVTFDLDANGILNVSAKEVSTGKSKNITIKNDKGRLSKRDIEKMLADAERYKEEDDKQRERVGSKNALESYVFNVKQAVEEAGNKLSSDDKKKAIKECEACIKWLDRNQTAEKEEFEYKMKDLSKICGPIMTKLHRGGGGAGGGSEGPTIEEKGIVTVLVCATVSPFRGSGDCSDHFLSSDNVLCGLNVHHQYRCCAVGLNRCVPVRLNLSDSTIMDNIANNNLVSNLPEVDNEKKAIYPNVYFIQFVQITFTKWRTTVGRKKSWPILRQIRCASTLQEFGSKPEGLTQVSFTAVITSPNRGESESFQEEEEEVGYVVRNRVLRRHLNVKTDLPLSHQFQPPLFGPPLPLLIVLLESMTTVYDLESLSGRKLLDCVMGDRVTDVEVRFTVNVKVDEERGWEYKQICVTRVPGYGFGIAVSGGRDNPHFASGDPSIAVSDVLASGPAERILQVNDRIISVNGISLQNVDYATAVQVLRDSGDTVTLVIKRRTIQHQHSHSLSASYTGTPLAALGINPLPAKVTLTKNSKKEDFGIVLGCKLFVKEISSKARDQLLNSNQVLVEGDFITKINNTNCNDLMSLKEAKKIIDSTKDKLQLTIARDFSSNVSHQTQSSISTTGAVNNFYKGDDFLTSQSYSNQNLYVQPPTRNPNLNTSGGFEDKLEPNSGPNSLVDDKSNLAPRGRSRGPLSEANLNQLENRNSLVGYGRAKGRDEPPRPPPPRAEDYYSTRRQIYEDDPIIQKKQPIPDARFVTFHKEGSVGIRLTGGNFVGIFVTAVQPGSPASLQGLQPGDKILKVNDMDMTGVTREEAVLFLLSLQDRIELIVQYCKEEYDGIVASQKGDSFYIKTHFHYDNPAKGEMSFRSGDIFHVIDTLYNGVVGSWQVFRIGRNNQEVQKGIIPNKARAEELATAQFNATKKEMSANESRGSFFRRRRSSNRRSKSLGKEHWDDILFSDTVSKFPAYERVLLKHPGFTRPVILFGPIADVAREKLLKDFPDKFISPQLDTTPEENTKSQKTSSNIIRLSAIRDVISTGKHALLDITPNAVERLNYAQMYPIVVFFKAETKIVIKQLRQGLPKSAHKSSKKLLEQCQKLDKVWNHVFSATITMNDNTDNWYRKVRDIIDKQQSGALWMSESKLGADIFSDIYFPFHTSRYSRSSSLPNRHRPSRSRTRRVPLSMYSTPQFVYPVVHSRFSPSQSTLYSCSSTGLPYASTIPYFDACAEFNNTKALKQLAQSDNFDSFETIDEPLYYDCDHLSRTRTFGTTFPPIIEEVYGEPEESLSDDFLFPMSSLRLSYASSPESDLEHSPGPPVSSNSPTAGRLTKASSDPSVVMPDSSTTDVLPPYQPNYDSRYGFNNNQSTDNQVNLTKEPNYTLSNQDIPGSMDQYGKSGLYNAQMDTRNDFGNMQHKRQASTLHHGSYSHAKGHSISEQSPRRSPKDVVYGQVPDLPPRIDRAIKPIGLLTTPSKIPNGRSAHERLFGVKPGQTPESAEQNNNENNNFSNKLGSLERSQNSKSDSLSSYDSFNKQSNNRIGPNAHDDLKTTLSKIEPGSVQNSPSKYNSGPRWEQNSHRHNSKLDLKYGLPQNDHNENSPRNSREMEKESRPVENMSPRGSVERDIYRYSRSPAKSKGHVETKTDYGKYSRNNSSAQDYARTSHQDLSQSHLSVHQVPPHHHSPMKSQPVHHNGFDNGPVGHMPPPNANGYKPVPPPKPKNYKPPYKGQQGYGDGMVQPPMPTYQHGKSHSNPVDQRTQNMNYYYNMPQNNSWHTETAVRFNSDVHGHYDMAPPYETRRHPSISYASRSEITPIAQHDNPYGLDGGDMLMDARPPERSNIVDLQGSREQRGSAFELYRKPVHHNLRVQDDGALFGSQPNIVQKLNTNSPKVTPKLTKTQSFKHHRTEGGGGGLITSKIFRKFSFKSKSRETTPKMSKKLTPRPDDDRMRPSKRDITSAIVDHRGGTMTNEYWGVSLEVPEHAIPQGDQKEIYFVISDPRLCDHDGPPLDLENGEAMLSPIVMCGPQGTEFLKPVILHIPHYANTLPSLGISLKATDSEQDVHTDWDNILLPSNHAANSVAVKVDHF</sequence>
<accession>A0A8J6LF46</accession>
<feature type="region of interest" description="Disordered" evidence="6">
    <location>
        <begin position="1114"/>
        <end position="1199"/>
    </location>
</feature>
<dbReference type="SUPFAM" id="SSF100934">
    <property type="entry name" value="Heat shock protein 70kD (HSP70), C-terminal subdomain"/>
    <property type="match status" value="1"/>
</dbReference>
<keyword evidence="2" id="KW-0728">SH3 domain</keyword>
<dbReference type="SUPFAM" id="SSF52540">
    <property type="entry name" value="P-loop containing nucleoside triphosphate hydrolases"/>
    <property type="match status" value="1"/>
</dbReference>
<dbReference type="InterPro" id="IPR036034">
    <property type="entry name" value="PDZ_sf"/>
</dbReference>
<proteinExistence type="inferred from homology"/>
<evidence type="ECO:0000256" key="4">
    <source>
        <dbReference type="ARBA" id="ARBA00022840"/>
    </source>
</evidence>
<dbReference type="SUPFAM" id="SSF50156">
    <property type="entry name" value="PDZ domain-like"/>
    <property type="match status" value="3"/>
</dbReference>
<feature type="compositionally biased region" description="Polar residues" evidence="6">
    <location>
        <begin position="2024"/>
        <end position="2033"/>
    </location>
</feature>
<feature type="compositionally biased region" description="Polar residues" evidence="6">
    <location>
        <begin position="1165"/>
        <end position="1175"/>
    </location>
</feature>
<dbReference type="Gene3D" id="3.30.30.30">
    <property type="match status" value="1"/>
</dbReference>
<dbReference type="PROSITE" id="PS50052">
    <property type="entry name" value="GUANYLATE_KINASE_2"/>
    <property type="match status" value="1"/>
</dbReference>
<feature type="compositionally biased region" description="Polar residues" evidence="6">
    <location>
        <begin position="2348"/>
        <end position="2364"/>
    </location>
</feature>
<dbReference type="InterPro" id="IPR008145">
    <property type="entry name" value="GK/Ca_channel_bsu"/>
</dbReference>
<keyword evidence="4" id="KW-0067">ATP-binding</keyword>
<dbReference type="SMART" id="SM00228">
    <property type="entry name" value="PDZ"/>
    <property type="match status" value="3"/>
</dbReference>